<gene>
    <name evidence="2" type="ORF">EPI10_023633</name>
</gene>
<evidence type="ECO:0000259" key="1">
    <source>
        <dbReference type="Pfam" id="PF13456"/>
    </source>
</evidence>
<dbReference type="Pfam" id="PF13456">
    <property type="entry name" value="RVT_3"/>
    <property type="match status" value="1"/>
</dbReference>
<dbReference type="GO" id="GO:0003676">
    <property type="term" value="F:nucleic acid binding"/>
    <property type="evidence" value="ECO:0007669"/>
    <property type="project" value="InterPro"/>
</dbReference>
<proteinExistence type="predicted"/>
<dbReference type="InterPro" id="IPR012337">
    <property type="entry name" value="RNaseH-like_sf"/>
</dbReference>
<reference evidence="3" key="1">
    <citation type="journal article" date="2019" name="Plant Biotechnol. J.">
        <title>Genome sequencing of the Australian wild diploid species Gossypium australe highlights disease resistance and delayed gland morphogenesis.</title>
        <authorList>
            <person name="Cai Y."/>
            <person name="Cai X."/>
            <person name="Wang Q."/>
            <person name="Wang P."/>
            <person name="Zhang Y."/>
            <person name="Cai C."/>
            <person name="Xu Y."/>
            <person name="Wang K."/>
            <person name="Zhou Z."/>
            <person name="Wang C."/>
            <person name="Geng S."/>
            <person name="Li B."/>
            <person name="Dong Q."/>
            <person name="Hou Y."/>
            <person name="Wang H."/>
            <person name="Ai P."/>
            <person name="Liu Z."/>
            <person name="Yi F."/>
            <person name="Sun M."/>
            <person name="An G."/>
            <person name="Cheng J."/>
            <person name="Zhang Y."/>
            <person name="Shi Q."/>
            <person name="Xie Y."/>
            <person name="Shi X."/>
            <person name="Chang Y."/>
            <person name="Huang F."/>
            <person name="Chen Y."/>
            <person name="Hong S."/>
            <person name="Mi L."/>
            <person name="Sun Q."/>
            <person name="Zhang L."/>
            <person name="Zhou B."/>
            <person name="Peng R."/>
            <person name="Zhang X."/>
            <person name="Liu F."/>
        </authorList>
    </citation>
    <scope>NUCLEOTIDE SEQUENCE [LARGE SCALE GENOMIC DNA]</scope>
    <source>
        <strain evidence="3">cv. PA1801</strain>
    </source>
</reference>
<dbReference type="InterPro" id="IPR036397">
    <property type="entry name" value="RNaseH_sf"/>
</dbReference>
<name>A0A5B6VW55_9ROSI</name>
<sequence length="76" mass="8600">MDYLLEYEALISGLQLACQLGVKDLVIYTDSQLVAKQMNREYESDNKRADALSKLASSVVIEQKGKILLEYRDTLS</sequence>
<evidence type="ECO:0000313" key="3">
    <source>
        <dbReference type="Proteomes" id="UP000325315"/>
    </source>
</evidence>
<accession>A0A5B6VW55</accession>
<dbReference type="Proteomes" id="UP000325315">
    <property type="component" value="Unassembled WGS sequence"/>
</dbReference>
<dbReference type="GO" id="GO:0004523">
    <property type="term" value="F:RNA-DNA hybrid ribonuclease activity"/>
    <property type="evidence" value="ECO:0007669"/>
    <property type="project" value="InterPro"/>
</dbReference>
<dbReference type="SUPFAM" id="SSF53098">
    <property type="entry name" value="Ribonuclease H-like"/>
    <property type="match status" value="1"/>
</dbReference>
<evidence type="ECO:0000313" key="2">
    <source>
        <dbReference type="EMBL" id="KAA3473235.1"/>
    </source>
</evidence>
<dbReference type="EMBL" id="SMMG02000005">
    <property type="protein sequence ID" value="KAA3473235.1"/>
    <property type="molecule type" value="Genomic_DNA"/>
</dbReference>
<dbReference type="PANTHER" id="PTHR48475:SF2">
    <property type="entry name" value="RIBONUCLEASE H"/>
    <property type="match status" value="1"/>
</dbReference>
<feature type="domain" description="RNase H type-1" evidence="1">
    <location>
        <begin position="6"/>
        <end position="54"/>
    </location>
</feature>
<dbReference type="PANTHER" id="PTHR48475">
    <property type="entry name" value="RIBONUCLEASE H"/>
    <property type="match status" value="1"/>
</dbReference>
<protein>
    <submittedName>
        <fullName evidence="2">Retrovirus-related Pol polyprotein from transposon opus</fullName>
    </submittedName>
</protein>
<dbReference type="AlphaFoldDB" id="A0A5B6VW55"/>
<dbReference type="OrthoDB" id="1934793at2759"/>
<dbReference type="InterPro" id="IPR002156">
    <property type="entry name" value="RNaseH_domain"/>
</dbReference>
<dbReference type="Gene3D" id="3.30.420.10">
    <property type="entry name" value="Ribonuclease H-like superfamily/Ribonuclease H"/>
    <property type="match status" value="1"/>
</dbReference>
<keyword evidence="3" id="KW-1185">Reference proteome</keyword>
<organism evidence="2 3">
    <name type="scientific">Gossypium australe</name>
    <dbReference type="NCBI Taxonomy" id="47621"/>
    <lineage>
        <taxon>Eukaryota</taxon>
        <taxon>Viridiplantae</taxon>
        <taxon>Streptophyta</taxon>
        <taxon>Embryophyta</taxon>
        <taxon>Tracheophyta</taxon>
        <taxon>Spermatophyta</taxon>
        <taxon>Magnoliopsida</taxon>
        <taxon>eudicotyledons</taxon>
        <taxon>Gunneridae</taxon>
        <taxon>Pentapetalae</taxon>
        <taxon>rosids</taxon>
        <taxon>malvids</taxon>
        <taxon>Malvales</taxon>
        <taxon>Malvaceae</taxon>
        <taxon>Malvoideae</taxon>
        <taxon>Gossypium</taxon>
    </lineage>
</organism>
<comment type="caution">
    <text evidence="2">The sequence shown here is derived from an EMBL/GenBank/DDBJ whole genome shotgun (WGS) entry which is preliminary data.</text>
</comment>